<dbReference type="OrthoDB" id="9803101at2"/>
<gene>
    <name evidence="2" type="ORF">F6X53_17485</name>
</gene>
<reference evidence="2 3" key="1">
    <citation type="submission" date="2019-09" db="EMBL/GenBank/DDBJ databases">
        <title>YIM 48816 draft genome.</title>
        <authorList>
            <person name="Jiang L."/>
        </authorList>
    </citation>
    <scope>NUCLEOTIDE SEQUENCE [LARGE SCALE GENOMIC DNA]</scope>
    <source>
        <strain evidence="2 3">YIM 48816</strain>
    </source>
</reference>
<name>A0A6L3SVI3_9HYPH</name>
<dbReference type="SUPFAM" id="SSF55298">
    <property type="entry name" value="YjgF-like"/>
    <property type="match status" value="1"/>
</dbReference>
<keyword evidence="3" id="KW-1185">Reference proteome</keyword>
<dbReference type="Gene3D" id="3.30.1330.40">
    <property type="entry name" value="RutC-like"/>
    <property type="match status" value="1"/>
</dbReference>
<proteinExistence type="inferred from homology"/>
<accession>A0A6L3SVI3</accession>
<evidence type="ECO:0000256" key="1">
    <source>
        <dbReference type="ARBA" id="ARBA00010552"/>
    </source>
</evidence>
<dbReference type="RefSeq" id="WP_151001475.1">
    <property type="nucleotide sequence ID" value="NZ_VZZK01000018.1"/>
</dbReference>
<dbReference type="InterPro" id="IPR035709">
    <property type="entry name" value="YoaB-like"/>
</dbReference>
<sequence>MTIKRFESGPRMSQAVAYGDMVFLAGQVAADTVGTGVTAQTQAILAEIDRLLAAAGSHKSRILATTIYLADMSTFAEMNAAWDAWVDRANPPARATVEAKLAGPEYRVEIVVTAAKAPAGDAQ</sequence>
<dbReference type="PANTHER" id="PTHR47328:SF1">
    <property type="entry name" value="RUTC FAMILY PROTEIN YOAB"/>
    <property type="match status" value="1"/>
</dbReference>
<dbReference type="Proteomes" id="UP000474159">
    <property type="component" value="Unassembled WGS sequence"/>
</dbReference>
<comment type="caution">
    <text evidence="2">The sequence shown here is derived from an EMBL/GenBank/DDBJ whole genome shotgun (WGS) entry which is preliminary data.</text>
</comment>
<dbReference type="InterPro" id="IPR006175">
    <property type="entry name" value="YjgF/YER057c/UK114"/>
</dbReference>
<dbReference type="Pfam" id="PF01042">
    <property type="entry name" value="Ribonuc_L-PSP"/>
    <property type="match status" value="1"/>
</dbReference>
<dbReference type="PROSITE" id="PS01094">
    <property type="entry name" value="UPF0076"/>
    <property type="match status" value="1"/>
</dbReference>
<protein>
    <submittedName>
        <fullName evidence="2">RidA family protein</fullName>
    </submittedName>
</protein>
<dbReference type="InterPro" id="IPR019897">
    <property type="entry name" value="RidA_CS"/>
</dbReference>
<organism evidence="2 3">
    <name type="scientific">Methylobacterium soli</name>
    <dbReference type="NCBI Taxonomy" id="553447"/>
    <lineage>
        <taxon>Bacteria</taxon>
        <taxon>Pseudomonadati</taxon>
        <taxon>Pseudomonadota</taxon>
        <taxon>Alphaproteobacteria</taxon>
        <taxon>Hyphomicrobiales</taxon>
        <taxon>Methylobacteriaceae</taxon>
        <taxon>Methylobacterium</taxon>
    </lineage>
</organism>
<dbReference type="CDD" id="cd06150">
    <property type="entry name" value="YjgF_YER057c_UK114_like_2"/>
    <property type="match status" value="1"/>
</dbReference>
<comment type="similarity">
    <text evidence="1">Belongs to the RutC family.</text>
</comment>
<evidence type="ECO:0000313" key="3">
    <source>
        <dbReference type="Proteomes" id="UP000474159"/>
    </source>
</evidence>
<dbReference type="InterPro" id="IPR035959">
    <property type="entry name" value="RutC-like_sf"/>
</dbReference>
<dbReference type="PANTHER" id="PTHR47328">
    <property type="match status" value="1"/>
</dbReference>
<dbReference type="EMBL" id="VZZK01000018">
    <property type="protein sequence ID" value="KAB1077752.1"/>
    <property type="molecule type" value="Genomic_DNA"/>
</dbReference>
<dbReference type="AlphaFoldDB" id="A0A6L3SVI3"/>
<evidence type="ECO:0000313" key="2">
    <source>
        <dbReference type="EMBL" id="KAB1077752.1"/>
    </source>
</evidence>